<sequence>MTKLRLPCAVLVLLLCGSEVPAAEYEGWWATNREGCLNPRRSLEAGRALQVEGGGLRARGLSCSFENVVGADRTQIDIACTSREGDRKRLTASLLADGNRLIFRRAGAERGLEYVRCGRPAPIAGGRGRRLAVRIEEAGEKLLAQGEYLKAEEAFGRAIQEAPGYDSAWNNRGFARRLQGRYTEAVSDYSEAIRLDPRAATYLSNRGVALDGMDKLEAALRDFEAALEIDPDHQMALNGRGSVLRQLGRASQALPDLEKAVRLNPTYVVALNNLGLAYRDVGERGKAVEAFTRALSANPGSAFALKERGRIHLDDRRFVEAVGDFTKALGVDPTDRQALNSRGVGYLKLCEFAKALVDFDEALAVEAKFAVAQWGRGLALEGLGSRQPVAAGDERDGLAGQIGLLDEAHLLLRSPVPPALDGGDHLDALGAGRVVRTHHTVGHRHTLPQA</sequence>
<evidence type="ECO:0000313" key="6">
    <source>
        <dbReference type="Proteomes" id="UP000469949"/>
    </source>
</evidence>
<dbReference type="Pfam" id="PF13414">
    <property type="entry name" value="TPR_11"/>
    <property type="match status" value="1"/>
</dbReference>
<protein>
    <recommendedName>
        <fullName evidence="7">Tetratricopeptide repeat protein</fullName>
    </recommendedName>
</protein>
<dbReference type="PANTHER" id="PTHR44858">
    <property type="entry name" value="TETRATRICOPEPTIDE REPEAT PROTEIN 6"/>
    <property type="match status" value="1"/>
</dbReference>
<keyword evidence="1" id="KW-0677">Repeat</keyword>
<evidence type="ECO:0000256" key="1">
    <source>
        <dbReference type="ARBA" id="ARBA00022737"/>
    </source>
</evidence>
<evidence type="ECO:0000256" key="3">
    <source>
        <dbReference type="PROSITE-ProRule" id="PRU00339"/>
    </source>
</evidence>
<evidence type="ECO:0008006" key="7">
    <source>
        <dbReference type="Google" id="ProtNLM"/>
    </source>
</evidence>
<dbReference type="InterPro" id="IPR011990">
    <property type="entry name" value="TPR-like_helical_dom_sf"/>
</dbReference>
<keyword evidence="2 3" id="KW-0802">TPR repeat</keyword>
<dbReference type="Pfam" id="PF13432">
    <property type="entry name" value="TPR_16"/>
    <property type="match status" value="1"/>
</dbReference>
<dbReference type="Gene3D" id="1.25.40.10">
    <property type="entry name" value="Tetratricopeptide repeat domain"/>
    <property type="match status" value="3"/>
</dbReference>
<feature type="chain" id="PRO_5032986225" description="Tetratricopeptide repeat protein" evidence="4">
    <location>
        <begin position="23"/>
        <end position="450"/>
    </location>
</feature>
<dbReference type="EMBL" id="WEKV01000028">
    <property type="protein sequence ID" value="KAB7781848.1"/>
    <property type="molecule type" value="Genomic_DNA"/>
</dbReference>
<dbReference type="PROSITE" id="PS50005">
    <property type="entry name" value="TPR"/>
    <property type="match status" value="5"/>
</dbReference>
<feature type="signal peptide" evidence="4">
    <location>
        <begin position="1"/>
        <end position="22"/>
    </location>
</feature>
<dbReference type="Pfam" id="PF13181">
    <property type="entry name" value="TPR_8"/>
    <property type="match status" value="1"/>
</dbReference>
<feature type="repeat" description="TPR" evidence="3">
    <location>
        <begin position="268"/>
        <end position="301"/>
    </location>
</feature>
<comment type="caution">
    <text evidence="5">The sequence shown here is derived from an EMBL/GenBank/DDBJ whole genome shotgun (WGS) entry which is preliminary data.</text>
</comment>
<organism evidence="5 6">
    <name type="scientific">Methylorubrum populi</name>
    <dbReference type="NCBI Taxonomy" id="223967"/>
    <lineage>
        <taxon>Bacteria</taxon>
        <taxon>Pseudomonadati</taxon>
        <taxon>Pseudomonadota</taxon>
        <taxon>Alphaproteobacteria</taxon>
        <taxon>Hyphomicrobiales</taxon>
        <taxon>Methylobacteriaceae</taxon>
        <taxon>Methylorubrum</taxon>
    </lineage>
</organism>
<dbReference type="InterPro" id="IPR019734">
    <property type="entry name" value="TPR_rpt"/>
</dbReference>
<proteinExistence type="predicted"/>
<feature type="repeat" description="TPR" evidence="3">
    <location>
        <begin position="234"/>
        <end position="267"/>
    </location>
</feature>
<gene>
    <name evidence="5" type="ORF">F8B43_5701</name>
</gene>
<feature type="repeat" description="TPR" evidence="3">
    <location>
        <begin position="302"/>
        <end position="335"/>
    </location>
</feature>
<accession>A0A833IZQ1</accession>
<name>A0A833IZQ1_9HYPH</name>
<reference evidence="5 6" key="1">
    <citation type="submission" date="2019-10" db="EMBL/GenBank/DDBJ databases">
        <title>Draft Genome Sequence of the Caffeine Degrading Methylotroph Methylorubrum populi PINKEL.</title>
        <authorList>
            <person name="Dawson S.C."/>
            <person name="Zhang X."/>
            <person name="Wright M.E."/>
            <person name="Sharma G."/>
            <person name="Langner J.T."/>
            <person name="Ditty J.L."/>
            <person name="Subuyuj G.A."/>
        </authorList>
    </citation>
    <scope>NUCLEOTIDE SEQUENCE [LARGE SCALE GENOMIC DNA]</scope>
    <source>
        <strain evidence="5 6">Pinkel</strain>
    </source>
</reference>
<dbReference type="PANTHER" id="PTHR44858:SF1">
    <property type="entry name" value="UDP-N-ACETYLGLUCOSAMINE--PEPTIDE N-ACETYLGLUCOSAMINYLTRANSFERASE SPINDLY-RELATED"/>
    <property type="match status" value="1"/>
</dbReference>
<evidence type="ECO:0000256" key="2">
    <source>
        <dbReference type="ARBA" id="ARBA00022803"/>
    </source>
</evidence>
<dbReference type="InterPro" id="IPR050498">
    <property type="entry name" value="Ycf3"/>
</dbReference>
<keyword evidence="4" id="KW-0732">Signal</keyword>
<feature type="repeat" description="TPR" evidence="3">
    <location>
        <begin position="200"/>
        <end position="233"/>
    </location>
</feature>
<feature type="repeat" description="TPR" evidence="3">
    <location>
        <begin position="166"/>
        <end position="199"/>
    </location>
</feature>
<dbReference type="SMART" id="SM00028">
    <property type="entry name" value="TPR"/>
    <property type="match status" value="7"/>
</dbReference>
<dbReference type="PROSITE" id="PS50293">
    <property type="entry name" value="TPR_REGION"/>
    <property type="match status" value="1"/>
</dbReference>
<dbReference type="Proteomes" id="UP000469949">
    <property type="component" value="Unassembled WGS sequence"/>
</dbReference>
<evidence type="ECO:0000256" key="4">
    <source>
        <dbReference type="SAM" id="SignalP"/>
    </source>
</evidence>
<evidence type="ECO:0000313" key="5">
    <source>
        <dbReference type="EMBL" id="KAB7781848.1"/>
    </source>
</evidence>
<dbReference type="SUPFAM" id="SSF48452">
    <property type="entry name" value="TPR-like"/>
    <property type="match status" value="2"/>
</dbReference>
<dbReference type="AlphaFoldDB" id="A0A833IZQ1"/>